<dbReference type="Gene3D" id="3.30.565.10">
    <property type="entry name" value="Histidine kinase-like ATPase, C-terminal domain"/>
    <property type="match status" value="1"/>
</dbReference>
<evidence type="ECO:0000259" key="6">
    <source>
        <dbReference type="PROSITE" id="PS50109"/>
    </source>
</evidence>
<evidence type="ECO:0000313" key="8">
    <source>
        <dbReference type="Proteomes" id="UP001139095"/>
    </source>
</evidence>
<dbReference type="EMBL" id="JAJATW010000023">
    <property type="protein sequence ID" value="MCB5162825.1"/>
    <property type="molecule type" value="Genomic_DNA"/>
</dbReference>
<dbReference type="EC" id="2.7.13.3" evidence="2"/>
<name>A0A9X1IP86_9GAMM</name>
<comment type="catalytic activity">
    <reaction evidence="1">
        <text>ATP + protein L-histidine = ADP + protein N-phospho-L-histidine.</text>
        <dbReference type="EC" id="2.7.13.3"/>
    </reaction>
</comment>
<dbReference type="SUPFAM" id="SSF55874">
    <property type="entry name" value="ATPase domain of HSP90 chaperone/DNA topoisomerase II/histidine kinase"/>
    <property type="match status" value="1"/>
</dbReference>
<reference evidence="7" key="1">
    <citation type="submission" date="2021-10" db="EMBL/GenBank/DDBJ databases">
        <title>Marinomonas pontica sp. nov., isolated from the Black Sea.</title>
        <authorList>
            <person name="Zhao L.-H."/>
            <person name="Xue J.-H."/>
        </authorList>
    </citation>
    <scope>NUCLEOTIDE SEQUENCE</scope>
    <source>
        <strain evidence="7">E8</strain>
    </source>
</reference>
<dbReference type="InterPro" id="IPR036890">
    <property type="entry name" value="HATPase_C_sf"/>
</dbReference>
<dbReference type="PANTHER" id="PTHR24421:SF10">
    <property type="entry name" value="NITRATE_NITRITE SENSOR PROTEIN NARQ"/>
    <property type="match status" value="1"/>
</dbReference>
<dbReference type="InterPro" id="IPR050482">
    <property type="entry name" value="Sensor_HK_TwoCompSys"/>
</dbReference>
<evidence type="ECO:0000256" key="4">
    <source>
        <dbReference type="ARBA" id="ARBA00022777"/>
    </source>
</evidence>
<sequence length="404" mass="45152">MANSFSTWLYRIPSLFTKQKTCHPAAIEFDVASLIMDMAVTIDIDETLRQALTQWQIVTKETLNADLYIVSPSSTTASMRLLHANQLTPSPDLLQQLHYQLATQTKIPSTTSDQGTLSADGRVYFRKIIASACVPPIVISRHTQQEMASTEESHNALSAVWLMLTFEQAVSDKKHIRSSLQPLIRSLSQGWTVWRQHQAQLHRATASAHSSHANELHDTLAQTLGYLRLKSCQLAELCHDQKTRDMSEDIATQVKLAYRQSRDLISMSRLDLPPGTLIDALLQAIEESEQRSSIVFEVDNRVSRTTTTTDDIQVLYIVREALSNLIRHSQATHARLKILATTQQEITILVEDNGIGLQATPSKQGHFGLRIMEERANKIPATLSVLPRKEGGTQVKLTITGNKS</sequence>
<keyword evidence="5" id="KW-0902">Two-component regulatory system</keyword>
<evidence type="ECO:0000256" key="2">
    <source>
        <dbReference type="ARBA" id="ARBA00012438"/>
    </source>
</evidence>
<dbReference type="InterPro" id="IPR003594">
    <property type="entry name" value="HATPase_dom"/>
</dbReference>
<dbReference type="AlphaFoldDB" id="A0A9X1IP86"/>
<dbReference type="GO" id="GO:0000160">
    <property type="term" value="P:phosphorelay signal transduction system"/>
    <property type="evidence" value="ECO:0007669"/>
    <property type="project" value="UniProtKB-KW"/>
</dbReference>
<keyword evidence="4 7" id="KW-0418">Kinase</keyword>
<dbReference type="CDD" id="cd16917">
    <property type="entry name" value="HATPase_UhpB-NarQ-NarX-like"/>
    <property type="match status" value="1"/>
</dbReference>
<dbReference type="PROSITE" id="PS50109">
    <property type="entry name" value="HIS_KIN"/>
    <property type="match status" value="1"/>
</dbReference>
<organism evidence="7 8">
    <name type="scientific">Marinomonas algarum</name>
    <dbReference type="NCBI Taxonomy" id="2883105"/>
    <lineage>
        <taxon>Bacteria</taxon>
        <taxon>Pseudomonadati</taxon>
        <taxon>Pseudomonadota</taxon>
        <taxon>Gammaproteobacteria</taxon>
        <taxon>Oceanospirillales</taxon>
        <taxon>Oceanospirillaceae</taxon>
        <taxon>Marinomonas</taxon>
    </lineage>
</organism>
<dbReference type="GO" id="GO:0004673">
    <property type="term" value="F:protein histidine kinase activity"/>
    <property type="evidence" value="ECO:0007669"/>
    <property type="project" value="UniProtKB-EC"/>
</dbReference>
<dbReference type="PANTHER" id="PTHR24421">
    <property type="entry name" value="NITRATE/NITRITE SENSOR PROTEIN NARX-RELATED"/>
    <property type="match status" value="1"/>
</dbReference>
<evidence type="ECO:0000256" key="5">
    <source>
        <dbReference type="ARBA" id="ARBA00023012"/>
    </source>
</evidence>
<evidence type="ECO:0000313" key="7">
    <source>
        <dbReference type="EMBL" id="MCB5162825.1"/>
    </source>
</evidence>
<dbReference type="Proteomes" id="UP001139095">
    <property type="component" value="Unassembled WGS sequence"/>
</dbReference>
<proteinExistence type="predicted"/>
<comment type="caution">
    <text evidence="7">The sequence shown here is derived from an EMBL/GenBank/DDBJ whole genome shotgun (WGS) entry which is preliminary data.</text>
</comment>
<dbReference type="SMART" id="SM00387">
    <property type="entry name" value="HATPase_c"/>
    <property type="match status" value="1"/>
</dbReference>
<evidence type="ECO:0000256" key="1">
    <source>
        <dbReference type="ARBA" id="ARBA00000085"/>
    </source>
</evidence>
<accession>A0A9X1IP86</accession>
<keyword evidence="3" id="KW-0808">Transferase</keyword>
<dbReference type="InterPro" id="IPR005467">
    <property type="entry name" value="His_kinase_dom"/>
</dbReference>
<feature type="domain" description="Histidine kinase" evidence="6">
    <location>
        <begin position="211"/>
        <end position="403"/>
    </location>
</feature>
<evidence type="ECO:0000256" key="3">
    <source>
        <dbReference type="ARBA" id="ARBA00022679"/>
    </source>
</evidence>
<dbReference type="Pfam" id="PF02518">
    <property type="entry name" value="HATPase_c"/>
    <property type="match status" value="1"/>
</dbReference>
<dbReference type="RefSeq" id="WP_226755172.1">
    <property type="nucleotide sequence ID" value="NZ_JAJATW010000023.1"/>
</dbReference>
<gene>
    <name evidence="7" type="ORF">LG368_13065</name>
</gene>
<keyword evidence="8" id="KW-1185">Reference proteome</keyword>
<protein>
    <recommendedName>
        <fullName evidence="2">histidine kinase</fullName>
        <ecNumber evidence="2">2.7.13.3</ecNumber>
    </recommendedName>
</protein>